<dbReference type="OrthoDB" id="6146532at2759"/>
<evidence type="ECO:0000259" key="4">
    <source>
        <dbReference type="PROSITE" id="PS50958"/>
    </source>
</evidence>
<reference evidence="5 6" key="1">
    <citation type="journal article" date="2019" name="Sci. Rep.">
        <title>Orb-weaving spider Araneus ventricosus genome elucidates the spidroin gene catalogue.</title>
        <authorList>
            <person name="Kono N."/>
            <person name="Nakamura H."/>
            <person name="Ohtoshi R."/>
            <person name="Moran D.A.P."/>
            <person name="Shinohara A."/>
            <person name="Yoshida Y."/>
            <person name="Fujiwara M."/>
            <person name="Mori M."/>
            <person name="Tomita M."/>
            <person name="Arakawa K."/>
        </authorList>
    </citation>
    <scope>NUCLEOTIDE SEQUENCE [LARGE SCALE GENOMIC DNA]</scope>
</reference>
<keyword evidence="1" id="KW-1015">Disulfide bond</keyword>
<feature type="chain" id="PRO_5021326214" description="SMB domain-containing protein" evidence="3">
    <location>
        <begin position="23"/>
        <end position="476"/>
    </location>
</feature>
<feature type="compositionally biased region" description="Basic and acidic residues" evidence="2">
    <location>
        <begin position="292"/>
        <end position="392"/>
    </location>
</feature>
<name>A0A4Y2NDT4_ARAVE</name>
<feature type="domain" description="SMB" evidence="4">
    <location>
        <begin position="41"/>
        <end position="86"/>
    </location>
</feature>
<dbReference type="InterPro" id="IPR053231">
    <property type="entry name" value="GPCR_LN-TM7"/>
</dbReference>
<gene>
    <name evidence="5" type="ORF">AVEN_102082_1</name>
</gene>
<accession>A0A4Y2NDT4</accession>
<dbReference type="PANTHER" id="PTHR45902:SF4">
    <property type="entry name" value="G-PROTEIN COUPLED RECEPTORS FAMILY 2 PROFILE 2 DOMAIN-CONTAINING PROTEIN"/>
    <property type="match status" value="1"/>
</dbReference>
<feature type="signal peptide" evidence="3">
    <location>
        <begin position="1"/>
        <end position="22"/>
    </location>
</feature>
<keyword evidence="6" id="KW-1185">Reference proteome</keyword>
<proteinExistence type="predicted"/>
<dbReference type="EMBL" id="BGPR01008903">
    <property type="protein sequence ID" value="GBN36789.1"/>
    <property type="molecule type" value="Genomic_DNA"/>
</dbReference>
<dbReference type="InterPro" id="IPR001212">
    <property type="entry name" value="Somatomedin_B_dom"/>
</dbReference>
<evidence type="ECO:0000313" key="6">
    <source>
        <dbReference type="Proteomes" id="UP000499080"/>
    </source>
</evidence>
<comment type="caution">
    <text evidence="5">The sequence shown here is derived from an EMBL/GenBank/DDBJ whole genome shotgun (WGS) entry which is preliminary data.</text>
</comment>
<organism evidence="5 6">
    <name type="scientific">Araneus ventricosus</name>
    <name type="common">Orbweaver spider</name>
    <name type="synonym">Epeira ventricosa</name>
    <dbReference type="NCBI Taxonomy" id="182803"/>
    <lineage>
        <taxon>Eukaryota</taxon>
        <taxon>Metazoa</taxon>
        <taxon>Ecdysozoa</taxon>
        <taxon>Arthropoda</taxon>
        <taxon>Chelicerata</taxon>
        <taxon>Arachnida</taxon>
        <taxon>Araneae</taxon>
        <taxon>Araneomorphae</taxon>
        <taxon>Entelegynae</taxon>
        <taxon>Araneoidea</taxon>
        <taxon>Araneidae</taxon>
        <taxon>Araneus</taxon>
    </lineage>
</organism>
<protein>
    <recommendedName>
        <fullName evidence="4">SMB domain-containing protein</fullName>
    </recommendedName>
</protein>
<dbReference type="AlphaFoldDB" id="A0A4Y2NDT4"/>
<evidence type="ECO:0000256" key="1">
    <source>
        <dbReference type="ARBA" id="ARBA00023157"/>
    </source>
</evidence>
<evidence type="ECO:0000256" key="2">
    <source>
        <dbReference type="SAM" id="MobiDB-lite"/>
    </source>
</evidence>
<keyword evidence="3" id="KW-0732">Signal</keyword>
<dbReference type="PROSITE" id="PS50958">
    <property type="entry name" value="SMB_2"/>
    <property type="match status" value="1"/>
</dbReference>
<evidence type="ECO:0000256" key="3">
    <source>
        <dbReference type="SAM" id="SignalP"/>
    </source>
</evidence>
<sequence length="476" mass="55743">METVISSWISFALTVLIVKVLCNPVTNGHPADVTNAELKALSTSCYPTCQEKISYNRFRSGCDCDSSCSIYGTCCVDSEFRIHNNSLEFKSNLKCLSVYNSPGFEIFMVDSCKNDETFDNLCLSNPDKSNDPFLMIPVTSNVTGITYKNYFCAVCNEEVDSEQLQFWDMQIWGNDTLFKKFSEPQFQFNKTMEIWTVNDGKNIETSSAVAVTLKIRQNLQATVKYCSSDLIENCPSNWTDEAVAVKCRDYMAIVIGFQNVRYKNPHCALCNFENLSNLQCDKFPLIESPSSADDRDPTRSRDPEDRVPTRRRHYEDPGEYRPSHRENDKDRVPTRSRYPEDRVPTTRRHYEDPEEYRPRHFAYPKDRIPTRRRHYEDPEDYRHRDRDYPDHRVPARRRYYGSDSRNPSTRWYYKGLRVHFSDRPVIDRDIPLINLFVLEDRQKRCGKNMVYDKFASKCRCNSRIYAKENGKCVHKI</sequence>
<dbReference type="Proteomes" id="UP000499080">
    <property type="component" value="Unassembled WGS sequence"/>
</dbReference>
<evidence type="ECO:0000313" key="5">
    <source>
        <dbReference type="EMBL" id="GBN36789.1"/>
    </source>
</evidence>
<dbReference type="PANTHER" id="PTHR45902">
    <property type="entry name" value="LATROPHILIN RECEPTOR-LIKE PROTEIN A"/>
    <property type="match status" value="1"/>
</dbReference>
<feature type="region of interest" description="Disordered" evidence="2">
    <location>
        <begin position="288"/>
        <end position="392"/>
    </location>
</feature>